<evidence type="ECO:0000313" key="3">
    <source>
        <dbReference type="Proteomes" id="UP000029050"/>
    </source>
</evidence>
<dbReference type="InterPro" id="IPR036249">
    <property type="entry name" value="Thioredoxin-like_sf"/>
</dbReference>
<dbReference type="OrthoDB" id="9986716at2"/>
<dbReference type="STRING" id="218140.BPSY_2241"/>
<comment type="caution">
    <text evidence="2">The sequence shown here is derived from an EMBL/GenBank/DDBJ whole genome shotgun (WGS) entry which is preliminary data.</text>
</comment>
<dbReference type="eggNOG" id="ENOG50323HC">
    <property type="taxonomic scope" value="Bacteria"/>
</dbReference>
<dbReference type="RefSeq" id="WP_152596792.1">
    <property type="nucleotide sequence ID" value="NZ_JGZI01000007.1"/>
</dbReference>
<dbReference type="GeneID" id="98301191"/>
<dbReference type="AlphaFoldDB" id="A0A087CIY6"/>
<organism evidence="2 3">
    <name type="scientific">Bifidobacterium psychraerophilum</name>
    <dbReference type="NCBI Taxonomy" id="218140"/>
    <lineage>
        <taxon>Bacteria</taxon>
        <taxon>Bacillati</taxon>
        <taxon>Actinomycetota</taxon>
        <taxon>Actinomycetes</taxon>
        <taxon>Bifidobacteriales</taxon>
        <taxon>Bifidobacteriaceae</taxon>
        <taxon>Bifidobacterium</taxon>
    </lineage>
</organism>
<dbReference type="SUPFAM" id="SSF52833">
    <property type="entry name" value="Thioredoxin-like"/>
    <property type="match status" value="1"/>
</dbReference>
<gene>
    <name evidence="2" type="ORF">BPSY_2241</name>
</gene>
<sequence>MTSVVIVEREGCSDCANANDLLERIQQERRDLTVRHVQAADPLGRTIIAELSAVEVPVVLVNGHYVAQGAISESLLRERIGSTGHAVDDRTPEYRSKRPHDQDHHCDACNEMS</sequence>
<dbReference type="Gene3D" id="3.40.30.10">
    <property type="entry name" value="Glutaredoxin"/>
    <property type="match status" value="1"/>
</dbReference>
<evidence type="ECO:0000256" key="1">
    <source>
        <dbReference type="SAM" id="MobiDB-lite"/>
    </source>
</evidence>
<evidence type="ECO:0000313" key="2">
    <source>
        <dbReference type="EMBL" id="KFI83236.1"/>
    </source>
</evidence>
<protein>
    <submittedName>
        <fullName evidence="2">Glutaredoxin</fullName>
    </submittedName>
</protein>
<keyword evidence="3" id="KW-1185">Reference proteome</keyword>
<dbReference type="EMBL" id="JGZI01000007">
    <property type="protein sequence ID" value="KFI83236.1"/>
    <property type="molecule type" value="Genomic_DNA"/>
</dbReference>
<feature type="region of interest" description="Disordered" evidence="1">
    <location>
        <begin position="83"/>
        <end position="113"/>
    </location>
</feature>
<reference evidence="2 3" key="1">
    <citation type="submission" date="2014-03" db="EMBL/GenBank/DDBJ databases">
        <title>Genomics of Bifidobacteria.</title>
        <authorList>
            <person name="Ventura M."/>
            <person name="Milani C."/>
            <person name="Lugli G.A."/>
        </authorList>
    </citation>
    <scope>NUCLEOTIDE SEQUENCE [LARGE SCALE GENOMIC DNA]</scope>
    <source>
        <strain evidence="2 3">LMG 21775</strain>
    </source>
</reference>
<accession>A0A087CIY6</accession>
<dbReference type="PROSITE" id="PS51354">
    <property type="entry name" value="GLUTAREDOXIN_2"/>
    <property type="match status" value="1"/>
</dbReference>
<name>A0A087CIY6_9BIFI</name>
<dbReference type="Proteomes" id="UP000029050">
    <property type="component" value="Unassembled WGS sequence"/>
</dbReference>
<proteinExistence type="predicted"/>